<protein>
    <submittedName>
        <fullName evidence="2">Uncharacterized protein</fullName>
    </submittedName>
</protein>
<accession>A0AAV2MHF3</accession>
<organism evidence="2 3">
    <name type="scientific">Knipowitschia caucasica</name>
    <name type="common">Caucasian dwarf goby</name>
    <name type="synonym">Pomatoschistus caucasicus</name>
    <dbReference type="NCBI Taxonomy" id="637954"/>
    <lineage>
        <taxon>Eukaryota</taxon>
        <taxon>Metazoa</taxon>
        <taxon>Chordata</taxon>
        <taxon>Craniata</taxon>
        <taxon>Vertebrata</taxon>
        <taxon>Euteleostomi</taxon>
        <taxon>Actinopterygii</taxon>
        <taxon>Neopterygii</taxon>
        <taxon>Teleostei</taxon>
        <taxon>Neoteleostei</taxon>
        <taxon>Acanthomorphata</taxon>
        <taxon>Gobiaria</taxon>
        <taxon>Gobiiformes</taxon>
        <taxon>Gobioidei</taxon>
        <taxon>Gobiidae</taxon>
        <taxon>Gobiinae</taxon>
        <taxon>Knipowitschia</taxon>
    </lineage>
</organism>
<evidence type="ECO:0000256" key="1">
    <source>
        <dbReference type="SAM" id="MobiDB-lite"/>
    </source>
</evidence>
<name>A0AAV2MHF3_KNICA</name>
<reference evidence="2 3" key="1">
    <citation type="submission" date="2024-04" db="EMBL/GenBank/DDBJ databases">
        <authorList>
            <person name="Waldvogel A.-M."/>
            <person name="Schoenle A."/>
        </authorList>
    </citation>
    <scope>NUCLEOTIDE SEQUENCE [LARGE SCALE GENOMIC DNA]</scope>
</reference>
<keyword evidence="3" id="KW-1185">Reference proteome</keyword>
<sequence>MSRYPRRQAELGSRSYCLRDRKAFFCDVPPDYVLKRPQPSATRSPGKLSIMGQWRDGPSCFGVAGPNRRQPWRGRRGADQLHACSTRLMSHEAGTSQEEEEGEKERGGGGDVRSREEGRDAKVQGANARQQ</sequence>
<feature type="compositionally biased region" description="Basic and acidic residues" evidence="1">
    <location>
        <begin position="103"/>
        <end position="122"/>
    </location>
</feature>
<evidence type="ECO:0000313" key="2">
    <source>
        <dbReference type="EMBL" id="CAL1612821.1"/>
    </source>
</evidence>
<proteinExistence type="predicted"/>
<dbReference type="EMBL" id="OZ035830">
    <property type="protein sequence ID" value="CAL1612821.1"/>
    <property type="molecule type" value="Genomic_DNA"/>
</dbReference>
<dbReference type="Proteomes" id="UP001497482">
    <property type="component" value="Chromosome 8"/>
</dbReference>
<gene>
    <name evidence="2" type="ORF">KC01_LOCUS39112</name>
</gene>
<dbReference type="AlphaFoldDB" id="A0AAV2MHF3"/>
<feature type="region of interest" description="Disordered" evidence="1">
    <location>
        <begin position="31"/>
        <end position="131"/>
    </location>
</feature>
<evidence type="ECO:0000313" key="3">
    <source>
        <dbReference type="Proteomes" id="UP001497482"/>
    </source>
</evidence>